<keyword evidence="4" id="KW-1185">Reference proteome</keyword>
<proteinExistence type="predicted"/>
<comment type="cofactor">
    <cofactor evidence="1">
        <name>Mg(2+)</name>
        <dbReference type="ChEBI" id="CHEBI:18420"/>
    </cofactor>
</comment>
<sequence>MSAERGFRNLQPSIWKDDYIQSLRSEYKEESYIKQREVLKEEARMMLCKVENHVHQLEMIDVLQRLGVAYHFKDEMKNLLDNIYNMEIFKTKKILYATALEFRLLRQHGYDISADVFDFFLEETNNFKEYQSSIGIEGILSLYEASFHLVEEETILEDAKKYSSKILKEYVKKNDGSYISLLINHSLKYPLHWRVTRWDIPWFINTYEKSENLIPTFLQFAKLDFNIVQSIHQEELKDGS</sequence>
<evidence type="ECO:0000256" key="1">
    <source>
        <dbReference type="ARBA" id="ARBA00001946"/>
    </source>
</evidence>
<dbReference type="Pfam" id="PF01397">
    <property type="entry name" value="Terpene_synth"/>
    <property type="match status" value="1"/>
</dbReference>
<comment type="caution">
    <text evidence="3">The sequence shown here is derived from an EMBL/GenBank/DDBJ whole genome shotgun (WGS) entry which is preliminary data.</text>
</comment>
<dbReference type="SUPFAM" id="SSF48239">
    <property type="entry name" value="Terpenoid cyclases/Protein prenyltransferases"/>
    <property type="match status" value="1"/>
</dbReference>
<organism evidence="3 4">
    <name type="scientific">Stylosanthes scabra</name>
    <dbReference type="NCBI Taxonomy" id="79078"/>
    <lineage>
        <taxon>Eukaryota</taxon>
        <taxon>Viridiplantae</taxon>
        <taxon>Streptophyta</taxon>
        <taxon>Embryophyta</taxon>
        <taxon>Tracheophyta</taxon>
        <taxon>Spermatophyta</taxon>
        <taxon>Magnoliopsida</taxon>
        <taxon>eudicotyledons</taxon>
        <taxon>Gunneridae</taxon>
        <taxon>Pentapetalae</taxon>
        <taxon>rosids</taxon>
        <taxon>fabids</taxon>
        <taxon>Fabales</taxon>
        <taxon>Fabaceae</taxon>
        <taxon>Papilionoideae</taxon>
        <taxon>50 kb inversion clade</taxon>
        <taxon>dalbergioids sensu lato</taxon>
        <taxon>Dalbergieae</taxon>
        <taxon>Pterocarpus clade</taxon>
        <taxon>Stylosanthes</taxon>
    </lineage>
</organism>
<feature type="non-terminal residue" evidence="3">
    <location>
        <position position="240"/>
    </location>
</feature>
<feature type="domain" description="Terpene synthase N-terminal" evidence="2">
    <location>
        <begin position="14"/>
        <end position="184"/>
    </location>
</feature>
<dbReference type="PANTHER" id="PTHR31225">
    <property type="entry name" value="OS04G0344100 PROTEIN-RELATED"/>
    <property type="match status" value="1"/>
</dbReference>
<accession>A0ABU6TKK6</accession>
<reference evidence="3 4" key="1">
    <citation type="journal article" date="2023" name="Plants (Basel)">
        <title>Bridging the Gap: Combining Genomics and Transcriptomics Approaches to Understand Stylosanthes scabra, an Orphan Legume from the Brazilian Caatinga.</title>
        <authorList>
            <person name="Ferreira-Neto J.R.C."/>
            <person name="da Silva M.D."/>
            <person name="Binneck E."/>
            <person name="de Melo N.F."/>
            <person name="da Silva R.H."/>
            <person name="de Melo A.L.T.M."/>
            <person name="Pandolfi V."/>
            <person name="Bustamante F.O."/>
            <person name="Brasileiro-Vidal A.C."/>
            <person name="Benko-Iseppon A.M."/>
        </authorList>
    </citation>
    <scope>NUCLEOTIDE SEQUENCE [LARGE SCALE GENOMIC DNA]</scope>
    <source>
        <tissue evidence="3">Leaves</tissue>
    </source>
</reference>
<dbReference type="Gene3D" id="1.50.10.130">
    <property type="entry name" value="Terpene synthase, N-terminal domain"/>
    <property type="match status" value="1"/>
</dbReference>
<evidence type="ECO:0000259" key="2">
    <source>
        <dbReference type="Pfam" id="PF01397"/>
    </source>
</evidence>
<evidence type="ECO:0000313" key="3">
    <source>
        <dbReference type="EMBL" id="MED6149341.1"/>
    </source>
</evidence>
<gene>
    <name evidence="3" type="ORF">PIB30_061406</name>
</gene>
<dbReference type="InterPro" id="IPR050148">
    <property type="entry name" value="Terpene_synthase-like"/>
</dbReference>
<evidence type="ECO:0000313" key="4">
    <source>
        <dbReference type="Proteomes" id="UP001341840"/>
    </source>
</evidence>
<dbReference type="InterPro" id="IPR036965">
    <property type="entry name" value="Terpene_synth_N_sf"/>
</dbReference>
<dbReference type="InterPro" id="IPR008949">
    <property type="entry name" value="Isoprenoid_synthase_dom_sf"/>
</dbReference>
<dbReference type="InterPro" id="IPR001906">
    <property type="entry name" value="Terpene_synth_N"/>
</dbReference>
<name>A0ABU6TKK6_9FABA</name>
<dbReference type="Gene3D" id="1.10.600.10">
    <property type="entry name" value="Farnesyl Diphosphate Synthase"/>
    <property type="match status" value="1"/>
</dbReference>
<dbReference type="Proteomes" id="UP001341840">
    <property type="component" value="Unassembled WGS sequence"/>
</dbReference>
<dbReference type="PANTHER" id="PTHR31225:SF244">
    <property type="entry name" value="1,8-CINEOLE SYNTHASE 1, CHLOROPLASTIC-RELATED"/>
    <property type="match status" value="1"/>
</dbReference>
<dbReference type="EMBL" id="JASCZI010091177">
    <property type="protein sequence ID" value="MED6149341.1"/>
    <property type="molecule type" value="Genomic_DNA"/>
</dbReference>
<protein>
    <recommendedName>
        <fullName evidence="2">Terpene synthase N-terminal domain-containing protein</fullName>
    </recommendedName>
</protein>
<dbReference type="InterPro" id="IPR008930">
    <property type="entry name" value="Terpenoid_cyclase/PrenylTrfase"/>
</dbReference>